<reference evidence="2 3" key="1">
    <citation type="submission" date="2021-06" db="EMBL/GenBank/DDBJ databases">
        <authorList>
            <person name="Kallberg Y."/>
            <person name="Tangrot J."/>
            <person name="Rosling A."/>
        </authorList>
    </citation>
    <scope>NUCLEOTIDE SEQUENCE [LARGE SCALE GENOMIC DNA]</scope>
    <source>
        <strain evidence="2 3">120-4 pot B 10/14</strain>
    </source>
</reference>
<dbReference type="EMBL" id="CAJVQB010003386">
    <property type="protein sequence ID" value="CAG8606504.1"/>
    <property type="molecule type" value="Genomic_DNA"/>
</dbReference>
<comment type="caution">
    <text evidence="2">The sequence shown here is derived from an EMBL/GenBank/DDBJ whole genome shotgun (WGS) entry which is preliminary data.</text>
</comment>
<organism evidence="2 3">
    <name type="scientific">Gigaspora margarita</name>
    <dbReference type="NCBI Taxonomy" id="4874"/>
    <lineage>
        <taxon>Eukaryota</taxon>
        <taxon>Fungi</taxon>
        <taxon>Fungi incertae sedis</taxon>
        <taxon>Mucoromycota</taxon>
        <taxon>Glomeromycotina</taxon>
        <taxon>Glomeromycetes</taxon>
        <taxon>Diversisporales</taxon>
        <taxon>Gigasporaceae</taxon>
        <taxon>Gigaspora</taxon>
    </lineage>
</organism>
<gene>
    <name evidence="2" type="ORF">GMARGA_LOCUS7142</name>
</gene>
<proteinExistence type="predicted"/>
<name>A0ABN7UL14_GIGMA</name>
<dbReference type="Proteomes" id="UP000789901">
    <property type="component" value="Unassembled WGS sequence"/>
</dbReference>
<feature type="region of interest" description="Disordered" evidence="1">
    <location>
        <begin position="1"/>
        <end position="22"/>
    </location>
</feature>
<evidence type="ECO:0000256" key="1">
    <source>
        <dbReference type="SAM" id="MobiDB-lite"/>
    </source>
</evidence>
<evidence type="ECO:0000313" key="3">
    <source>
        <dbReference type="Proteomes" id="UP000789901"/>
    </source>
</evidence>
<protein>
    <submittedName>
        <fullName evidence="2">13567_t:CDS:1</fullName>
    </submittedName>
</protein>
<accession>A0ABN7UL14</accession>
<feature type="non-terminal residue" evidence="2">
    <location>
        <position position="1"/>
    </location>
</feature>
<keyword evidence="3" id="KW-1185">Reference proteome</keyword>
<evidence type="ECO:0000313" key="2">
    <source>
        <dbReference type="EMBL" id="CAG8606504.1"/>
    </source>
</evidence>
<sequence length="102" mass="12307">VPNQLLQQPPKQPNQLPQQLNQPDQFPQEFININNQIENKLKLLLQRCRIMYRTYFGYVRDINNNEYNNQALENNQKEIQKDKIISDDLKKKLYNLIDSYDL</sequence>